<feature type="transmembrane region" description="Helical" evidence="9">
    <location>
        <begin position="21"/>
        <end position="41"/>
    </location>
</feature>
<dbReference type="RefSeq" id="WP_118342558.1">
    <property type="nucleotide sequence ID" value="NZ_QSEY01000008.1"/>
</dbReference>
<dbReference type="PROSITE" id="PS50893">
    <property type="entry name" value="ABC_TRANSPORTER_2"/>
    <property type="match status" value="1"/>
</dbReference>
<keyword evidence="6 12" id="KW-0067">ATP-binding</keyword>
<dbReference type="GO" id="GO:0005886">
    <property type="term" value="C:plasma membrane"/>
    <property type="evidence" value="ECO:0007669"/>
    <property type="project" value="UniProtKB-SubCell"/>
</dbReference>
<proteinExistence type="predicted"/>
<evidence type="ECO:0000259" key="11">
    <source>
        <dbReference type="PROSITE" id="PS50929"/>
    </source>
</evidence>
<feature type="transmembrane region" description="Helical" evidence="9">
    <location>
        <begin position="53"/>
        <end position="75"/>
    </location>
</feature>
<gene>
    <name evidence="12" type="ORF">DW948_07365</name>
</gene>
<dbReference type="SUPFAM" id="SSF52540">
    <property type="entry name" value="P-loop containing nucleoside triphosphate hydrolases"/>
    <property type="match status" value="1"/>
</dbReference>
<dbReference type="SUPFAM" id="SSF90123">
    <property type="entry name" value="ABC transporter transmembrane region"/>
    <property type="match status" value="1"/>
</dbReference>
<evidence type="ECO:0000256" key="8">
    <source>
        <dbReference type="ARBA" id="ARBA00023136"/>
    </source>
</evidence>
<dbReference type="InterPro" id="IPR017871">
    <property type="entry name" value="ABC_transporter-like_CS"/>
</dbReference>
<dbReference type="InterPro" id="IPR036640">
    <property type="entry name" value="ABC1_TM_sf"/>
</dbReference>
<dbReference type="EMBL" id="QSFB01000008">
    <property type="protein sequence ID" value="RHA14103.1"/>
    <property type="molecule type" value="Genomic_DNA"/>
</dbReference>
<evidence type="ECO:0000256" key="1">
    <source>
        <dbReference type="ARBA" id="ARBA00004651"/>
    </source>
</evidence>
<name>A0A413QY42_9FIRM</name>
<dbReference type="CDD" id="cd18548">
    <property type="entry name" value="ABC_6TM_Tm287_like"/>
    <property type="match status" value="1"/>
</dbReference>
<dbReference type="Pfam" id="PF00664">
    <property type="entry name" value="ABC_membrane"/>
    <property type="match status" value="1"/>
</dbReference>
<dbReference type="GO" id="GO:0005524">
    <property type="term" value="F:ATP binding"/>
    <property type="evidence" value="ECO:0007669"/>
    <property type="project" value="UniProtKB-KW"/>
</dbReference>
<dbReference type="InterPro" id="IPR003593">
    <property type="entry name" value="AAA+_ATPase"/>
</dbReference>
<dbReference type="FunFam" id="3.40.50.300:FF:000221">
    <property type="entry name" value="Multidrug ABC transporter ATP-binding protein"/>
    <property type="match status" value="1"/>
</dbReference>
<dbReference type="InterPro" id="IPR003439">
    <property type="entry name" value="ABC_transporter-like_ATP-bd"/>
</dbReference>
<keyword evidence="5" id="KW-0547">Nucleotide-binding</keyword>
<comment type="subcellular location">
    <subcellularLocation>
        <location evidence="1">Cell membrane</location>
        <topology evidence="1">Multi-pass membrane protein</topology>
    </subcellularLocation>
</comment>
<evidence type="ECO:0000256" key="5">
    <source>
        <dbReference type="ARBA" id="ARBA00022741"/>
    </source>
</evidence>
<keyword evidence="7 9" id="KW-1133">Transmembrane helix</keyword>
<dbReference type="PROSITE" id="PS50929">
    <property type="entry name" value="ABC_TM1F"/>
    <property type="match status" value="1"/>
</dbReference>
<feature type="transmembrane region" description="Helical" evidence="9">
    <location>
        <begin position="158"/>
        <end position="179"/>
    </location>
</feature>
<evidence type="ECO:0000313" key="13">
    <source>
        <dbReference type="Proteomes" id="UP000286341"/>
    </source>
</evidence>
<feature type="transmembrane region" description="Helical" evidence="9">
    <location>
        <begin position="276"/>
        <end position="299"/>
    </location>
</feature>
<dbReference type="PANTHER" id="PTHR43394:SF1">
    <property type="entry name" value="ATP-BINDING CASSETTE SUB-FAMILY B MEMBER 10, MITOCHONDRIAL"/>
    <property type="match status" value="1"/>
</dbReference>
<dbReference type="PANTHER" id="PTHR43394">
    <property type="entry name" value="ATP-DEPENDENT PERMEASE MDL1, MITOCHONDRIAL"/>
    <property type="match status" value="1"/>
</dbReference>
<dbReference type="Gene3D" id="1.20.1560.10">
    <property type="entry name" value="ABC transporter type 1, transmembrane domain"/>
    <property type="match status" value="1"/>
</dbReference>
<evidence type="ECO:0000256" key="6">
    <source>
        <dbReference type="ARBA" id="ARBA00022840"/>
    </source>
</evidence>
<keyword evidence="4 9" id="KW-0812">Transmembrane</keyword>
<evidence type="ECO:0000256" key="2">
    <source>
        <dbReference type="ARBA" id="ARBA00022448"/>
    </source>
</evidence>
<dbReference type="Pfam" id="PF00005">
    <property type="entry name" value="ABC_tran"/>
    <property type="match status" value="1"/>
</dbReference>
<organism evidence="12 13">
    <name type="scientific">Agathobacter rectalis</name>
    <dbReference type="NCBI Taxonomy" id="39491"/>
    <lineage>
        <taxon>Bacteria</taxon>
        <taxon>Bacillati</taxon>
        <taxon>Bacillota</taxon>
        <taxon>Clostridia</taxon>
        <taxon>Lachnospirales</taxon>
        <taxon>Lachnospiraceae</taxon>
        <taxon>Agathobacter</taxon>
    </lineage>
</organism>
<feature type="domain" description="ABC transporter" evidence="10">
    <location>
        <begin position="332"/>
        <end position="568"/>
    </location>
</feature>
<evidence type="ECO:0000256" key="3">
    <source>
        <dbReference type="ARBA" id="ARBA00022475"/>
    </source>
</evidence>
<comment type="caution">
    <text evidence="12">The sequence shown here is derived from an EMBL/GenBank/DDBJ whole genome shotgun (WGS) entry which is preliminary data.</text>
</comment>
<evidence type="ECO:0000256" key="4">
    <source>
        <dbReference type="ARBA" id="ARBA00022692"/>
    </source>
</evidence>
<evidence type="ECO:0000256" key="7">
    <source>
        <dbReference type="ARBA" id="ARBA00022989"/>
    </source>
</evidence>
<dbReference type="SMART" id="SM00382">
    <property type="entry name" value="AAA"/>
    <property type="match status" value="1"/>
</dbReference>
<dbReference type="Gene3D" id="3.40.50.300">
    <property type="entry name" value="P-loop containing nucleotide triphosphate hydrolases"/>
    <property type="match status" value="1"/>
</dbReference>
<sequence length="582" mass="64068">MLKTLGAQIKEYKWASIATPVFMLLEVAVDTIIPLLMASIIDNGVNKGDTSHIYIMGVWMIVAALFGLLTGCLGAKYGAKAAMGFGKNLRAAMFRNIQTFSFANIDRFSSASLVTRMTTDVTNIQNAYMMLLRMAMRAPASIICAMAMSFFISPRLATIYLIAVIVLGALLLFISMAAMKYFDRAFKRYDDLNESVQENVSAIRVVKAYVREDYEKKRFSKAAQNIYDVFVKAESLVVYNSPLMQFTVYACILLISWLGAHMVVSSTLTTGDLMALLTYCMNILMNLMMLSMVFVMISLSLASARRISEVLNEQSTLHNPKEPLYDVPDGSISFKHVTFRYSDTAETPVLSDINLDIKSGETIGIIGGTGSSKSSLVNLISRLYDTDTGSVIVGGHDVREYDMDTLRNKVAVVLQQNVLFSGTILENLRWGDKNATTDECIEACKMACADDFIVSFPDKYNTYIEQGGTNVSGGQKQRLCIARALLKKPRILILDDSTSAVDTATDSKIRAALAKTIPGTTKLIIAQRISSVMDADRIIVMNDGKVDGFDTHENLLKNNEIYRDVYDSQTNGGGDFDEGGAA</sequence>
<keyword evidence="2" id="KW-0813">Transport</keyword>
<dbReference type="GO" id="GO:0015421">
    <property type="term" value="F:ABC-type oligopeptide transporter activity"/>
    <property type="evidence" value="ECO:0007669"/>
    <property type="project" value="TreeGrafter"/>
</dbReference>
<accession>A0A413QY42</accession>
<feature type="domain" description="ABC transmembrane type-1" evidence="11">
    <location>
        <begin position="21"/>
        <end position="299"/>
    </location>
</feature>
<evidence type="ECO:0000313" key="12">
    <source>
        <dbReference type="EMBL" id="RHA14103.1"/>
    </source>
</evidence>
<reference evidence="12 13" key="1">
    <citation type="submission" date="2018-08" db="EMBL/GenBank/DDBJ databases">
        <title>A genome reference for cultivated species of the human gut microbiota.</title>
        <authorList>
            <person name="Zou Y."/>
            <person name="Xue W."/>
            <person name="Luo G."/>
        </authorList>
    </citation>
    <scope>NUCLEOTIDE SEQUENCE [LARGE SCALE GENOMIC DNA]</scope>
    <source>
        <strain evidence="12 13">AM44-1AT</strain>
    </source>
</reference>
<keyword evidence="8 9" id="KW-0472">Membrane</keyword>
<dbReference type="GO" id="GO:0016887">
    <property type="term" value="F:ATP hydrolysis activity"/>
    <property type="evidence" value="ECO:0007669"/>
    <property type="project" value="InterPro"/>
</dbReference>
<evidence type="ECO:0000259" key="10">
    <source>
        <dbReference type="PROSITE" id="PS50893"/>
    </source>
</evidence>
<dbReference type="PROSITE" id="PS00211">
    <property type="entry name" value="ABC_TRANSPORTER_1"/>
    <property type="match status" value="1"/>
</dbReference>
<protein>
    <submittedName>
        <fullName evidence="12">ABC transporter ATP-binding protein</fullName>
    </submittedName>
</protein>
<feature type="transmembrane region" description="Helical" evidence="9">
    <location>
        <begin position="134"/>
        <end position="152"/>
    </location>
</feature>
<keyword evidence="3" id="KW-1003">Cell membrane</keyword>
<dbReference type="InterPro" id="IPR039421">
    <property type="entry name" value="Type_1_exporter"/>
</dbReference>
<dbReference type="InterPro" id="IPR011527">
    <property type="entry name" value="ABC1_TM_dom"/>
</dbReference>
<dbReference type="Proteomes" id="UP000286341">
    <property type="component" value="Unassembled WGS sequence"/>
</dbReference>
<dbReference type="InterPro" id="IPR027417">
    <property type="entry name" value="P-loop_NTPase"/>
</dbReference>
<feature type="transmembrane region" description="Helical" evidence="9">
    <location>
        <begin position="246"/>
        <end position="264"/>
    </location>
</feature>
<dbReference type="AlphaFoldDB" id="A0A413QY42"/>
<evidence type="ECO:0000256" key="9">
    <source>
        <dbReference type="SAM" id="Phobius"/>
    </source>
</evidence>